<protein>
    <recommendedName>
        <fullName evidence="3">TIGR04255 family protein</fullName>
    </recommendedName>
</protein>
<dbReference type="NCBIfam" id="TIGR04255">
    <property type="entry name" value="sporadTIGR04255"/>
    <property type="match status" value="1"/>
</dbReference>
<organism evidence="1 2">
    <name type="scientific">Methanospirillum hungatei JF-1 (strain ATCC 27890 / DSM 864 / NBRC 100397 / JF-1)</name>
    <dbReference type="NCBI Taxonomy" id="323259"/>
    <lineage>
        <taxon>Archaea</taxon>
        <taxon>Methanobacteriati</taxon>
        <taxon>Methanobacteriota</taxon>
        <taxon>Stenosarchaea group</taxon>
        <taxon>Methanomicrobia</taxon>
        <taxon>Methanomicrobiales</taxon>
        <taxon>Methanospirillaceae</taxon>
        <taxon>Methanospirillum</taxon>
    </lineage>
</organism>
<dbReference type="KEGG" id="mhu:Mhun_1897"/>
<dbReference type="InParanoid" id="Q2FRC1"/>
<proteinExistence type="predicted"/>
<dbReference type="RefSeq" id="WP_011448875.1">
    <property type="nucleotide sequence ID" value="NC_007796.1"/>
</dbReference>
<evidence type="ECO:0000313" key="1">
    <source>
        <dbReference type="EMBL" id="ABD41611.1"/>
    </source>
</evidence>
<dbReference type="EnsemblBacteria" id="ABD41611">
    <property type="protein sequence ID" value="ABD41611"/>
    <property type="gene ID" value="Mhun_1897"/>
</dbReference>
<dbReference type="Proteomes" id="UP000001941">
    <property type="component" value="Chromosome"/>
</dbReference>
<dbReference type="HOGENOM" id="CLU_1088246_0_0_2"/>
<dbReference type="InterPro" id="IPR026349">
    <property type="entry name" value="CHP04255"/>
</dbReference>
<sequence length="255" mass="29799">MDNRLPHPPLQEVIFELKWRLDSIQPGFLKDPHYQILIGTLYGKLRELGYSFHEPLQTSNIPDEMVPYIVQHRFRPSKEQWPLVQIGSGILTLNDTTHYSWPDFSKRIRDLVENFFRVYPELDSLQILEMNLRYIDAVTIPEGTDPKEYLKQSVGADIVMPEALFINTGVMNRPVGFDIYQTFPREGDGTLVMIRYIYGHGTPPGKFTWETTVHIEGETVPKTPEKIIQWCNQAHDLTHDWFLKMCSDELMESFR</sequence>
<keyword evidence="2" id="KW-1185">Reference proteome</keyword>
<dbReference type="EMBL" id="CP000254">
    <property type="protein sequence ID" value="ABD41611.1"/>
    <property type="molecule type" value="Genomic_DNA"/>
</dbReference>
<name>Q2FRC1_METHJ</name>
<gene>
    <name evidence="1" type="ordered locus">Mhun_1897</name>
</gene>
<dbReference type="eggNOG" id="arCOG06926">
    <property type="taxonomic scope" value="Archaea"/>
</dbReference>
<reference evidence="2" key="1">
    <citation type="journal article" date="2016" name="Stand. Genomic Sci.">
        <title>Complete genome sequence of Methanospirillum hungatei type strain JF1.</title>
        <authorList>
            <person name="Gunsalus R.P."/>
            <person name="Cook L.E."/>
            <person name="Crable B."/>
            <person name="Rohlin L."/>
            <person name="McDonald E."/>
            <person name="Mouttaki H."/>
            <person name="Sieber J.R."/>
            <person name="Poweleit N."/>
            <person name="Zhou H."/>
            <person name="Lapidus A.L."/>
            <person name="Daligault H.E."/>
            <person name="Land M."/>
            <person name="Gilna P."/>
            <person name="Ivanova N."/>
            <person name="Kyrpides N."/>
            <person name="Culley D.E."/>
            <person name="McInerney M.J."/>
        </authorList>
    </citation>
    <scope>NUCLEOTIDE SEQUENCE [LARGE SCALE GENOMIC DNA]</scope>
    <source>
        <strain evidence="2">ATCC 27890 / DSM 864 / NBRC 100397 / JF-1</strain>
    </source>
</reference>
<evidence type="ECO:0008006" key="3">
    <source>
        <dbReference type="Google" id="ProtNLM"/>
    </source>
</evidence>
<dbReference type="OrthoDB" id="384019at2157"/>
<dbReference type="GeneID" id="3923429"/>
<evidence type="ECO:0000313" key="2">
    <source>
        <dbReference type="Proteomes" id="UP000001941"/>
    </source>
</evidence>
<accession>Q2FRC1</accession>
<dbReference type="AlphaFoldDB" id="Q2FRC1"/>
<dbReference type="STRING" id="323259.Mhun_1897"/>